<keyword evidence="2" id="KW-0378">Hydrolase</keyword>
<accession>R4XGK9</accession>
<dbReference type="Pfam" id="PF13622">
    <property type="entry name" value="4HBT_3"/>
    <property type="match status" value="1"/>
</dbReference>
<dbReference type="STRING" id="1097556.R4XGK9"/>
<evidence type="ECO:0000313" key="5">
    <source>
        <dbReference type="EMBL" id="CCG82504.1"/>
    </source>
</evidence>
<evidence type="ECO:0008006" key="7">
    <source>
        <dbReference type="Google" id="ProtNLM"/>
    </source>
</evidence>
<evidence type="ECO:0000256" key="2">
    <source>
        <dbReference type="ARBA" id="ARBA00022801"/>
    </source>
</evidence>
<feature type="domain" description="Acyl-CoA thioesterase-like N-terminal HotDog" evidence="3">
    <location>
        <begin position="51"/>
        <end position="125"/>
    </location>
</feature>
<dbReference type="InterPro" id="IPR042171">
    <property type="entry name" value="Acyl-CoA_hotdog"/>
</dbReference>
<dbReference type="Pfam" id="PF20789">
    <property type="entry name" value="4HBT_3C"/>
    <property type="match status" value="1"/>
</dbReference>
<dbReference type="OrthoDB" id="68328at2759"/>
<sequence length="377" mass="43007">MSLPDVALDVESILSLDTIDDPQSLEWPKRFIARELGWIPTFDLERTDAHGLYGGQVIAQTVWAACQTVSDGFDVHSTHGYFLRPGNSQERIVYNVFEVRTGRNYATRRVEAVQFDKVIYTSFANFKRDFAAQLASEDPSIRHGLPYPTDTWYPKYSDITKLPRNPDVDLPALHEFKSYWKMPINYRKFPMDKINARKERVHERRQLHFFRSRYEVSNKTHNFQAVVLMYSSDRNFLFTATNAHLATDELTFGHVASLDHSMIIHQSLGTPSSPGTTASALFHAHRTARPRQIKSKDRSEEWITYDTQALAAGNSRCLVTGYMWDKRGRHLATVMQEALADVNVVGPRQEPAAAATRGKSAAFSKESRLKTKYASKL</sequence>
<protein>
    <recommendedName>
        <fullName evidence="7">Acyl-CoA thioesterase II</fullName>
    </recommendedName>
</protein>
<dbReference type="GO" id="GO:0047617">
    <property type="term" value="F:fatty acyl-CoA hydrolase activity"/>
    <property type="evidence" value="ECO:0007669"/>
    <property type="project" value="InterPro"/>
</dbReference>
<dbReference type="GO" id="GO:0006637">
    <property type="term" value="P:acyl-CoA metabolic process"/>
    <property type="evidence" value="ECO:0007669"/>
    <property type="project" value="InterPro"/>
</dbReference>
<dbReference type="CDD" id="cd03445">
    <property type="entry name" value="Thioesterase_II_repeat2"/>
    <property type="match status" value="1"/>
</dbReference>
<gene>
    <name evidence="5" type="ORF">TAPDE_002520</name>
</gene>
<dbReference type="InterPro" id="IPR003703">
    <property type="entry name" value="Acyl_CoA_thio"/>
</dbReference>
<dbReference type="SUPFAM" id="SSF54637">
    <property type="entry name" value="Thioesterase/thiol ester dehydrase-isomerase"/>
    <property type="match status" value="2"/>
</dbReference>
<comment type="similarity">
    <text evidence="1">Belongs to the C/M/P thioester hydrolase family.</text>
</comment>
<dbReference type="AlphaFoldDB" id="R4XGK9"/>
<evidence type="ECO:0000259" key="3">
    <source>
        <dbReference type="Pfam" id="PF13622"/>
    </source>
</evidence>
<feature type="domain" description="Acyl-CoA thioesterase-like C-terminal" evidence="4">
    <location>
        <begin position="195"/>
        <end position="339"/>
    </location>
</feature>
<dbReference type="EMBL" id="CAHR02000087">
    <property type="protein sequence ID" value="CCG82504.1"/>
    <property type="molecule type" value="Genomic_DNA"/>
</dbReference>
<comment type="caution">
    <text evidence="5">The sequence shown here is derived from an EMBL/GenBank/DDBJ whole genome shotgun (WGS) entry which is preliminary data.</text>
</comment>
<dbReference type="GO" id="GO:0009062">
    <property type="term" value="P:fatty acid catabolic process"/>
    <property type="evidence" value="ECO:0007669"/>
    <property type="project" value="TreeGrafter"/>
</dbReference>
<evidence type="ECO:0000256" key="1">
    <source>
        <dbReference type="ARBA" id="ARBA00006538"/>
    </source>
</evidence>
<dbReference type="Proteomes" id="UP000013776">
    <property type="component" value="Unassembled WGS sequence"/>
</dbReference>
<dbReference type="InterPro" id="IPR049450">
    <property type="entry name" value="ACOT8-like_C"/>
</dbReference>
<proteinExistence type="inferred from homology"/>
<dbReference type="PANTHER" id="PTHR11066:SF34">
    <property type="entry name" value="ACYL-COENZYME A THIOESTERASE 8"/>
    <property type="match status" value="1"/>
</dbReference>
<dbReference type="PANTHER" id="PTHR11066">
    <property type="entry name" value="ACYL-COA THIOESTERASE"/>
    <property type="match status" value="1"/>
</dbReference>
<organism evidence="5 6">
    <name type="scientific">Taphrina deformans (strain PYCC 5710 / ATCC 11124 / CBS 356.35 / IMI 108563 / JCM 9778 / NBRC 8474)</name>
    <name type="common">Peach leaf curl fungus</name>
    <name type="synonym">Lalaria deformans</name>
    <dbReference type="NCBI Taxonomy" id="1097556"/>
    <lineage>
        <taxon>Eukaryota</taxon>
        <taxon>Fungi</taxon>
        <taxon>Dikarya</taxon>
        <taxon>Ascomycota</taxon>
        <taxon>Taphrinomycotina</taxon>
        <taxon>Taphrinomycetes</taxon>
        <taxon>Taphrinales</taxon>
        <taxon>Taphrinaceae</taxon>
        <taxon>Taphrina</taxon>
    </lineage>
</organism>
<evidence type="ECO:0000313" key="6">
    <source>
        <dbReference type="Proteomes" id="UP000013776"/>
    </source>
</evidence>
<dbReference type="VEuPathDB" id="FungiDB:TAPDE_002520"/>
<dbReference type="eggNOG" id="KOG3016">
    <property type="taxonomic scope" value="Eukaryota"/>
</dbReference>
<dbReference type="InterPro" id="IPR029069">
    <property type="entry name" value="HotDog_dom_sf"/>
</dbReference>
<dbReference type="CDD" id="cd03444">
    <property type="entry name" value="Thioesterase_II_repeat1"/>
    <property type="match status" value="1"/>
</dbReference>
<dbReference type="Gene3D" id="2.40.160.210">
    <property type="entry name" value="Acyl-CoA thioesterase, double hotdog domain"/>
    <property type="match status" value="1"/>
</dbReference>
<reference evidence="5 6" key="1">
    <citation type="journal article" date="2013" name="MBio">
        <title>Genome sequencing of the plant pathogen Taphrina deformans, the causal agent of peach leaf curl.</title>
        <authorList>
            <person name="Cisse O.H."/>
            <person name="Almeida J.M.G.C.F."/>
            <person name="Fonseca A."/>
            <person name="Kumar A.A."/>
            <person name="Salojaervi J."/>
            <person name="Overmyer K."/>
            <person name="Hauser P.M."/>
            <person name="Pagni M."/>
        </authorList>
    </citation>
    <scope>NUCLEOTIDE SEQUENCE [LARGE SCALE GENOMIC DNA]</scope>
    <source>
        <strain evidence="6">PYCC 5710 / ATCC 11124 / CBS 356.35 / IMI 108563 / JCM 9778 / NBRC 8474</strain>
    </source>
</reference>
<dbReference type="InterPro" id="IPR049449">
    <property type="entry name" value="TesB_ACOT8-like_N"/>
</dbReference>
<dbReference type="GO" id="GO:0005782">
    <property type="term" value="C:peroxisomal matrix"/>
    <property type="evidence" value="ECO:0007669"/>
    <property type="project" value="UniProtKB-SubCell"/>
</dbReference>
<keyword evidence="6" id="KW-1185">Reference proteome</keyword>
<evidence type="ECO:0000259" key="4">
    <source>
        <dbReference type="Pfam" id="PF20789"/>
    </source>
</evidence>
<name>R4XGK9_TAPDE</name>